<dbReference type="OrthoDB" id="8892985at2"/>
<feature type="domain" description="RES" evidence="1">
    <location>
        <begin position="37"/>
        <end position="166"/>
    </location>
</feature>
<dbReference type="SMART" id="SM00953">
    <property type="entry name" value="RES"/>
    <property type="match status" value="1"/>
</dbReference>
<evidence type="ECO:0000259" key="1">
    <source>
        <dbReference type="SMART" id="SM00953"/>
    </source>
</evidence>
<comment type="caution">
    <text evidence="2">The sequence shown here is derived from an EMBL/GenBank/DDBJ whole genome shotgun (WGS) entry which is preliminary data.</text>
</comment>
<accession>A0A3S2VT83</accession>
<dbReference type="Pfam" id="PF08808">
    <property type="entry name" value="RES"/>
    <property type="match status" value="1"/>
</dbReference>
<organism evidence="2 3">
    <name type="scientific">Rubrivivax albus</name>
    <dbReference type="NCBI Taxonomy" id="2499835"/>
    <lineage>
        <taxon>Bacteria</taxon>
        <taxon>Pseudomonadati</taxon>
        <taxon>Pseudomonadota</taxon>
        <taxon>Betaproteobacteria</taxon>
        <taxon>Burkholderiales</taxon>
        <taxon>Sphaerotilaceae</taxon>
        <taxon>Rubrivivax</taxon>
    </lineage>
</organism>
<dbReference type="EMBL" id="SACT01000012">
    <property type="protein sequence ID" value="RVT48006.1"/>
    <property type="molecule type" value="Genomic_DNA"/>
</dbReference>
<protein>
    <submittedName>
        <fullName evidence="2">RES domain-containing protein</fullName>
    </submittedName>
</protein>
<name>A0A3S2VT83_9BURK</name>
<keyword evidence="3" id="KW-1185">Reference proteome</keyword>
<dbReference type="InterPro" id="IPR014914">
    <property type="entry name" value="RES_dom"/>
</dbReference>
<sequence>MRLHDLQYLPPVALAASQTVYRVQRTRSRPGAVAIGPLKMAPIGDLSSRFAIANAATCYFAESPETALYESLVRREAVSLSIGVAAGRQLLCVRTTRPIQLLDLRPHASSWPVLQSLRFSATQDIAAEAAADGFEGIAYRSAQHYGQDCFVVFGVGLKAFRLVWREPLMLPDGSMHQALAAAIRGGQIMLAP</sequence>
<evidence type="ECO:0000313" key="3">
    <source>
        <dbReference type="Proteomes" id="UP000288178"/>
    </source>
</evidence>
<evidence type="ECO:0000313" key="2">
    <source>
        <dbReference type="EMBL" id="RVT48006.1"/>
    </source>
</evidence>
<reference evidence="2 3" key="1">
    <citation type="submission" date="2019-01" db="EMBL/GenBank/DDBJ databases">
        <authorList>
            <person name="Chen W.-M."/>
        </authorList>
    </citation>
    <scope>NUCLEOTIDE SEQUENCE [LARGE SCALE GENOMIC DNA]</scope>
    <source>
        <strain evidence="2 3">ICH-3</strain>
    </source>
</reference>
<dbReference type="RefSeq" id="WP_128201291.1">
    <property type="nucleotide sequence ID" value="NZ_SACT01000012.1"/>
</dbReference>
<gene>
    <name evidence="2" type="ORF">ENE75_23495</name>
</gene>
<dbReference type="Proteomes" id="UP000288178">
    <property type="component" value="Unassembled WGS sequence"/>
</dbReference>
<proteinExistence type="predicted"/>
<dbReference type="AlphaFoldDB" id="A0A3S2VT83"/>